<reference evidence="12 13" key="1">
    <citation type="submission" date="2012-06" db="EMBL/GenBank/DDBJ databases">
        <title>Finished chromosome of genome of Cylindrospermum stagnale PCC 7417.</title>
        <authorList>
            <consortium name="US DOE Joint Genome Institute"/>
            <person name="Gugger M."/>
            <person name="Coursin T."/>
            <person name="Rippka R."/>
            <person name="Tandeau De Marsac N."/>
            <person name="Huntemann M."/>
            <person name="Wei C.-L."/>
            <person name="Han J."/>
            <person name="Detter J.C."/>
            <person name="Han C."/>
            <person name="Tapia R."/>
            <person name="Chen A."/>
            <person name="Kyrpides N."/>
            <person name="Mavromatis K."/>
            <person name="Markowitz V."/>
            <person name="Szeto E."/>
            <person name="Ivanova N."/>
            <person name="Pagani I."/>
            <person name="Pati A."/>
            <person name="Goodwin L."/>
            <person name="Nordberg H.P."/>
            <person name="Cantor M.N."/>
            <person name="Hua S.X."/>
            <person name="Woyke T."/>
            <person name="Kerfeld C.A."/>
        </authorList>
    </citation>
    <scope>NUCLEOTIDE SEQUENCE [LARGE SCALE GENOMIC DNA]</scope>
    <source>
        <strain evidence="12 13">PCC 7417</strain>
    </source>
</reference>
<keyword evidence="7 10" id="KW-0472">Membrane</keyword>
<accession>K9WWK2</accession>
<organism evidence="12 13">
    <name type="scientific">Cylindrospermum stagnale PCC 7417</name>
    <dbReference type="NCBI Taxonomy" id="56107"/>
    <lineage>
        <taxon>Bacteria</taxon>
        <taxon>Bacillati</taxon>
        <taxon>Cyanobacteriota</taxon>
        <taxon>Cyanophyceae</taxon>
        <taxon>Nostocales</taxon>
        <taxon>Nostocaceae</taxon>
        <taxon>Cylindrospermum</taxon>
    </lineage>
</organism>
<dbReference type="EMBL" id="CP003642">
    <property type="protein sequence ID" value="AFZ24189.1"/>
    <property type="molecule type" value="Genomic_DNA"/>
</dbReference>
<name>K9WWK2_9NOST</name>
<dbReference type="Pfam" id="PF03865">
    <property type="entry name" value="ShlB"/>
    <property type="match status" value="1"/>
</dbReference>
<comment type="similarity">
    <text evidence="2">Belongs to the TPS (TC 1.B.20) family.</text>
</comment>
<feature type="compositionally biased region" description="Polar residues" evidence="9">
    <location>
        <begin position="51"/>
        <end position="61"/>
    </location>
</feature>
<dbReference type="GO" id="GO:0009279">
    <property type="term" value="C:cell outer membrane"/>
    <property type="evidence" value="ECO:0007669"/>
    <property type="project" value="UniProtKB-SubCell"/>
</dbReference>
<keyword evidence="6" id="KW-0653">Protein transport</keyword>
<keyword evidence="4" id="KW-1134">Transmembrane beta strand</keyword>
<evidence type="ECO:0000256" key="9">
    <source>
        <dbReference type="SAM" id="MobiDB-lite"/>
    </source>
</evidence>
<evidence type="ECO:0000313" key="13">
    <source>
        <dbReference type="Proteomes" id="UP000010475"/>
    </source>
</evidence>
<dbReference type="InterPro" id="IPR051544">
    <property type="entry name" value="TPS_OM_transporter"/>
</dbReference>
<evidence type="ECO:0000256" key="1">
    <source>
        <dbReference type="ARBA" id="ARBA00004442"/>
    </source>
</evidence>
<dbReference type="RefSeq" id="WP_015207445.1">
    <property type="nucleotide sequence ID" value="NC_019757.1"/>
</dbReference>
<evidence type="ECO:0000256" key="3">
    <source>
        <dbReference type="ARBA" id="ARBA00022448"/>
    </source>
</evidence>
<keyword evidence="10" id="KW-1133">Transmembrane helix</keyword>
<dbReference type="STRING" id="56107.Cylst_1941"/>
<dbReference type="Proteomes" id="UP000010475">
    <property type="component" value="Chromosome"/>
</dbReference>
<sequence>MTEQFSKLDCLLKNHHRPQGVNQILPLFTYLLISTSCLFAVALPTLAQAPNPQGDSNQNRFPQPVFIPAPLAPEQPPLQPTPTPERPPANDSRIIQVEKIQVTGSTFFKSEALNAITKTVEGRSVTLDELTKVADAITQLYLDRGFITSRAVLVDQTITNGIVKIQVIEGSLEKIEIEGTRRLNPNYVRSRIALGAGKPLATGKLEDQLRLLRADPLLSNVEASLRPGSSFGQSILVVRVVEANPFSGTLSIDNYSPPSVGSERLGVSAAQRNLTGLGDELAISYYRTTQGGSSIYDFSYRVPLNAMNGTLQLRTSINNNEVIDPAFKQFGISGESQLYEVSYRQPLMRSPREEFSLSLGFAVQNGQTFTFAGPTPFGFGPDAEGNSRTRVIKFGQDYVRRDANGAWGLRSLFSLGTGVFDATINSNPVPDGRFFSWLAQVQRVQRLNKDHLLIAQADIQLTPNALLPSQQFVLGGGQSLRGFRQNVRAGDNGFKFSLEDRMTLQRDASGNPVLQIAPFFDMGYIWNQSDNPNSLQRQKFLAGLGMGLLYQPIPKLNLRLDYGLPLVDLDDRGTNAQDDGFYFSANYSL</sequence>
<feature type="compositionally biased region" description="Pro residues" evidence="9">
    <location>
        <begin position="65"/>
        <end position="87"/>
    </location>
</feature>
<evidence type="ECO:0000313" key="12">
    <source>
        <dbReference type="EMBL" id="AFZ24189.1"/>
    </source>
</evidence>
<dbReference type="InterPro" id="IPR005565">
    <property type="entry name" value="Hemolysn_activator_HlyB_C"/>
</dbReference>
<feature type="domain" description="POTRA" evidence="11">
    <location>
        <begin position="95"/>
        <end position="170"/>
    </location>
</feature>
<dbReference type="GO" id="GO:0008320">
    <property type="term" value="F:protein transmembrane transporter activity"/>
    <property type="evidence" value="ECO:0007669"/>
    <property type="project" value="TreeGrafter"/>
</dbReference>
<keyword evidence="8" id="KW-0998">Cell outer membrane</keyword>
<keyword evidence="5 10" id="KW-0812">Transmembrane</keyword>
<dbReference type="PROSITE" id="PS51779">
    <property type="entry name" value="POTRA"/>
    <property type="match status" value="1"/>
</dbReference>
<dbReference type="KEGG" id="csg:Cylst_1941"/>
<keyword evidence="3" id="KW-0813">Transport</keyword>
<dbReference type="GO" id="GO:0098046">
    <property type="term" value="C:type V protein secretion system complex"/>
    <property type="evidence" value="ECO:0007669"/>
    <property type="project" value="TreeGrafter"/>
</dbReference>
<dbReference type="AlphaFoldDB" id="K9WWK2"/>
<dbReference type="Pfam" id="PF08479">
    <property type="entry name" value="POTRA_2"/>
    <property type="match status" value="1"/>
</dbReference>
<feature type="transmembrane region" description="Helical" evidence="10">
    <location>
        <begin position="21"/>
        <end position="43"/>
    </location>
</feature>
<evidence type="ECO:0000256" key="2">
    <source>
        <dbReference type="ARBA" id="ARBA00009055"/>
    </source>
</evidence>
<evidence type="ECO:0000256" key="5">
    <source>
        <dbReference type="ARBA" id="ARBA00022692"/>
    </source>
</evidence>
<proteinExistence type="inferred from homology"/>
<dbReference type="PANTHER" id="PTHR34597:SF3">
    <property type="entry name" value="OUTER MEMBRANE TRANSPORTER CDIB"/>
    <property type="match status" value="1"/>
</dbReference>
<dbReference type="HOGENOM" id="CLU_021521_0_0_3"/>
<dbReference type="Gene3D" id="2.40.160.50">
    <property type="entry name" value="membrane protein fhac: a member of the omp85/tpsb transporter family"/>
    <property type="match status" value="1"/>
</dbReference>
<evidence type="ECO:0000256" key="10">
    <source>
        <dbReference type="SAM" id="Phobius"/>
    </source>
</evidence>
<dbReference type="InterPro" id="IPR034746">
    <property type="entry name" value="POTRA"/>
</dbReference>
<evidence type="ECO:0000256" key="6">
    <source>
        <dbReference type="ARBA" id="ARBA00022927"/>
    </source>
</evidence>
<evidence type="ECO:0000256" key="7">
    <source>
        <dbReference type="ARBA" id="ARBA00023136"/>
    </source>
</evidence>
<dbReference type="PATRIC" id="fig|56107.3.peg.2155"/>
<protein>
    <submittedName>
        <fullName evidence="12">Hemolysin activation/secretion protein</fullName>
    </submittedName>
</protein>
<dbReference type="PANTHER" id="PTHR34597">
    <property type="entry name" value="SLR1661 PROTEIN"/>
    <property type="match status" value="1"/>
</dbReference>
<gene>
    <name evidence="12" type="ORF">Cylst_1941</name>
</gene>
<dbReference type="OrthoDB" id="596066at2"/>
<comment type="subcellular location">
    <subcellularLocation>
        <location evidence="1">Cell outer membrane</location>
    </subcellularLocation>
</comment>
<dbReference type="Gene3D" id="3.10.20.310">
    <property type="entry name" value="membrane protein fhac"/>
    <property type="match status" value="1"/>
</dbReference>
<evidence type="ECO:0000256" key="4">
    <source>
        <dbReference type="ARBA" id="ARBA00022452"/>
    </source>
</evidence>
<dbReference type="eggNOG" id="COG2831">
    <property type="taxonomic scope" value="Bacteria"/>
</dbReference>
<keyword evidence="13" id="KW-1185">Reference proteome</keyword>
<evidence type="ECO:0000256" key="8">
    <source>
        <dbReference type="ARBA" id="ARBA00023237"/>
    </source>
</evidence>
<dbReference type="InterPro" id="IPR013686">
    <property type="entry name" value="Polypept-transport_assoc_ShlB"/>
</dbReference>
<feature type="region of interest" description="Disordered" evidence="9">
    <location>
        <begin position="51"/>
        <end position="90"/>
    </location>
</feature>
<dbReference type="GO" id="GO:0046819">
    <property type="term" value="P:protein secretion by the type V secretion system"/>
    <property type="evidence" value="ECO:0007669"/>
    <property type="project" value="TreeGrafter"/>
</dbReference>
<evidence type="ECO:0000259" key="11">
    <source>
        <dbReference type="PROSITE" id="PS51779"/>
    </source>
</evidence>